<dbReference type="EMBL" id="CYXO01000010">
    <property type="protein sequence ID" value="CUN06984.1"/>
    <property type="molecule type" value="Genomic_DNA"/>
</dbReference>
<evidence type="ECO:0000259" key="11">
    <source>
        <dbReference type="Pfam" id="PF07992"/>
    </source>
</evidence>
<dbReference type="PANTHER" id="PTHR42917">
    <property type="entry name" value="2,4-DIENOYL-COA REDUCTASE"/>
    <property type="match status" value="1"/>
</dbReference>
<dbReference type="AlphaFoldDB" id="A0A173TWT0"/>
<evidence type="ECO:0000256" key="8">
    <source>
        <dbReference type="ARBA" id="ARBA00023004"/>
    </source>
</evidence>
<evidence type="ECO:0000256" key="2">
    <source>
        <dbReference type="ARBA" id="ARBA00001966"/>
    </source>
</evidence>
<dbReference type="GO" id="GO:0051536">
    <property type="term" value="F:iron-sulfur cluster binding"/>
    <property type="evidence" value="ECO:0007669"/>
    <property type="project" value="UniProtKB-KW"/>
</dbReference>
<dbReference type="OrthoDB" id="9772736at2"/>
<keyword evidence="7 12" id="KW-0560">Oxidoreductase</keyword>
<dbReference type="InterPro" id="IPR036188">
    <property type="entry name" value="FAD/NAD-bd_sf"/>
</dbReference>
<comment type="similarity">
    <text evidence="3">In the N-terminal section; belongs to the NADH:flavin oxidoreductase/NADH oxidase family.</text>
</comment>
<sequence length="666" mass="72552">MKNNFPHVFSPLTVRGMTLKNRVVMMPMGSDFAGHDGELSDEHIKYYELRARGGTGLIMVENVCVKYPEGSNGTTQLRLDKDCYIPRLFTLTEACHRQGALMGIQINHAGASAMSSRIGMQPVSASRFPSKAGGEIPRGLSKEEIESIAKDYGTAAKRAVNAGFDVVEIHAGHSYLISQFLSPTTNDRTDEFGGSAKNRARFCRMIIDEVRKAVGPRVPISLRLSVDELVEGGNTVEDCLEYLEYLNDEVDIYDTSAGLNASIQYQIDANYLEDGWRSYMAKAVRDKFGKPTIAIGNIRDPKIADDILARGDADLIGIGRGLIADPDWCNKAQYGDVCDIRKCISCNVGCVGNRIGGNKPLRCTINPDLINGEAYKKQKVNKPCNVVVVGAGTAGLEAACTAAEVGCNVTLLEKGKEVGGLSVEISKIPAKKRLADFPTYLKHRASKLSNLTIKTGVDATVAEIKKYKPDLVVNSTGSVPLLPPIEGLHDNLGKKDASVYSIKDMIANLKNYPEDMTGKKVVVVGGGAVGLDVVEFFAPRGAETTIIEMMPIIGNGLDASSTSSMKECMEKHHVRQMTNTSLQKVNAHSFLVKYDGKEEELPFDYGFVCLGMRANAPIWNDIQEAFVGEDVEVLNIGDSVRARRIIDGTDAGRHMVLNTLERLNYL</sequence>
<feature type="domain" description="NADH:flavin oxidoreductase/NADH oxidase N-terminal" evidence="10">
    <location>
        <begin position="8"/>
        <end position="335"/>
    </location>
</feature>
<comment type="cofactor">
    <cofactor evidence="2">
        <name>[4Fe-4S] cluster</name>
        <dbReference type="ChEBI" id="CHEBI:49883"/>
    </cofactor>
</comment>
<dbReference type="GeneID" id="93136470"/>
<dbReference type="Gene3D" id="3.20.20.70">
    <property type="entry name" value="Aldolase class I"/>
    <property type="match status" value="1"/>
</dbReference>
<evidence type="ECO:0000256" key="7">
    <source>
        <dbReference type="ARBA" id="ARBA00023002"/>
    </source>
</evidence>
<dbReference type="SUPFAM" id="SSF51905">
    <property type="entry name" value="FAD/NAD(P)-binding domain"/>
    <property type="match status" value="1"/>
</dbReference>
<keyword evidence="4" id="KW-0285">Flavoprotein</keyword>
<dbReference type="InterPro" id="IPR051793">
    <property type="entry name" value="NADH:flavin_oxidoreductase"/>
</dbReference>
<dbReference type="CDD" id="cd02803">
    <property type="entry name" value="OYE_like_FMN_family"/>
    <property type="match status" value="1"/>
</dbReference>
<dbReference type="PANTHER" id="PTHR42917:SF2">
    <property type="entry name" value="2,4-DIENOYL-COA REDUCTASE [(2E)-ENOYL-COA-PRODUCING]"/>
    <property type="match status" value="1"/>
</dbReference>
<evidence type="ECO:0000313" key="12">
    <source>
        <dbReference type="EMBL" id="CUN06984.1"/>
    </source>
</evidence>
<evidence type="ECO:0000259" key="10">
    <source>
        <dbReference type="Pfam" id="PF00724"/>
    </source>
</evidence>
<dbReference type="InterPro" id="IPR023753">
    <property type="entry name" value="FAD/NAD-binding_dom"/>
</dbReference>
<evidence type="ECO:0000256" key="3">
    <source>
        <dbReference type="ARBA" id="ARBA00011048"/>
    </source>
</evidence>
<organism evidence="12 15">
    <name type="scientific">Dorea longicatena</name>
    <dbReference type="NCBI Taxonomy" id="88431"/>
    <lineage>
        <taxon>Bacteria</taxon>
        <taxon>Bacillati</taxon>
        <taxon>Bacillota</taxon>
        <taxon>Clostridia</taxon>
        <taxon>Lachnospirales</taxon>
        <taxon>Lachnospiraceae</taxon>
        <taxon>Dorea</taxon>
    </lineage>
</organism>
<evidence type="ECO:0000313" key="15">
    <source>
        <dbReference type="Proteomes" id="UP000095597"/>
    </source>
</evidence>
<dbReference type="SUPFAM" id="SSF51395">
    <property type="entry name" value="FMN-linked oxidoreductases"/>
    <property type="match status" value="1"/>
</dbReference>
<protein>
    <submittedName>
        <fullName evidence="12">NADH oxidase</fullName>
        <ecNumber evidence="12">1.-.-.-</ecNumber>
    </submittedName>
</protein>
<dbReference type="Proteomes" id="UP000095380">
    <property type="component" value="Unassembled WGS sequence"/>
</dbReference>
<keyword evidence="8" id="KW-0408">Iron</keyword>
<dbReference type="EMBL" id="CYYM01000012">
    <property type="protein sequence ID" value="CUO40509.1"/>
    <property type="molecule type" value="Genomic_DNA"/>
</dbReference>
<dbReference type="PRINTS" id="PR00411">
    <property type="entry name" value="PNDRDTASEI"/>
</dbReference>
<evidence type="ECO:0000256" key="6">
    <source>
        <dbReference type="ARBA" id="ARBA00022723"/>
    </source>
</evidence>
<dbReference type="GO" id="GO:0046872">
    <property type="term" value="F:metal ion binding"/>
    <property type="evidence" value="ECO:0007669"/>
    <property type="project" value="UniProtKB-KW"/>
</dbReference>
<keyword evidence="6" id="KW-0479">Metal-binding</keyword>
<feature type="domain" description="FAD/NAD(P)-binding" evidence="11">
    <location>
        <begin position="385"/>
        <end position="617"/>
    </location>
</feature>
<dbReference type="Gene3D" id="3.50.50.60">
    <property type="entry name" value="FAD/NAD(P)-binding domain"/>
    <property type="match status" value="1"/>
</dbReference>
<dbReference type="EC" id="1.-.-.-" evidence="12"/>
<evidence type="ECO:0000256" key="4">
    <source>
        <dbReference type="ARBA" id="ARBA00022630"/>
    </source>
</evidence>
<dbReference type="RefSeq" id="WP_006427057.1">
    <property type="nucleotide sequence ID" value="NZ_CP102280.1"/>
</dbReference>
<evidence type="ECO:0000256" key="1">
    <source>
        <dbReference type="ARBA" id="ARBA00001917"/>
    </source>
</evidence>
<dbReference type="InterPro" id="IPR013785">
    <property type="entry name" value="Aldolase_TIM"/>
</dbReference>
<comment type="cofactor">
    <cofactor evidence="1">
        <name>FMN</name>
        <dbReference type="ChEBI" id="CHEBI:58210"/>
    </cofactor>
</comment>
<dbReference type="PRINTS" id="PR00368">
    <property type="entry name" value="FADPNR"/>
</dbReference>
<evidence type="ECO:0000313" key="14">
    <source>
        <dbReference type="Proteomes" id="UP000095380"/>
    </source>
</evidence>
<evidence type="ECO:0000256" key="9">
    <source>
        <dbReference type="ARBA" id="ARBA00023014"/>
    </source>
</evidence>
<dbReference type="Pfam" id="PF00724">
    <property type="entry name" value="Oxidored_FMN"/>
    <property type="match status" value="1"/>
</dbReference>
<reference evidence="14 15" key="1">
    <citation type="submission" date="2015-09" db="EMBL/GenBank/DDBJ databases">
        <authorList>
            <consortium name="Pathogen Informatics"/>
        </authorList>
    </citation>
    <scope>NUCLEOTIDE SEQUENCE [LARGE SCALE GENOMIC DNA]</scope>
    <source>
        <strain evidence="13 14">2789STDY5608851</strain>
        <strain evidence="12 15">2789STDY5834961</strain>
    </source>
</reference>
<accession>A0A173TWT0</accession>
<gene>
    <name evidence="13" type="ORF">ERS852408_02098</name>
    <name evidence="12" type="ORF">ERS852573_01778</name>
</gene>
<keyword evidence="9" id="KW-0411">Iron-sulfur</keyword>
<keyword evidence="5" id="KW-0288">FMN</keyword>
<dbReference type="Proteomes" id="UP000095597">
    <property type="component" value="Unassembled WGS sequence"/>
</dbReference>
<dbReference type="Pfam" id="PF07992">
    <property type="entry name" value="Pyr_redox_2"/>
    <property type="match status" value="1"/>
</dbReference>
<dbReference type="InterPro" id="IPR001155">
    <property type="entry name" value="OxRdtase_FMN_N"/>
</dbReference>
<evidence type="ECO:0000256" key="5">
    <source>
        <dbReference type="ARBA" id="ARBA00022643"/>
    </source>
</evidence>
<dbReference type="GO" id="GO:0010181">
    <property type="term" value="F:FMN binding"/>
    <property type="evidence" value="ECO:0007669"/>
    <property type="project" value="InterPro"/>
</dbReference>
<proteinExistence type="inferred from homology"/>
<evidence type="ECO:0000313" key="13">
    <source>
        <dbReference type="EMBL" id="CUO40509.1"/>
    </source>
</evidence>
<dbReference type="Gene3D" id="3.40.50.720">
    <property type="entry name" value="NAD(P)-binding Rossmann-like Domain"/>
    <property type="match status" value="1"/>
</dbReference>
<name>A0A173TWT0_9FIRM</name>
<dbReference type="GO" id="GO:0016491">
    <property type="term" value="F:oxidoreductase activity"/>
    <property type="evidence" value="ECO:0007669"/>
    <property type="project" value="UniProtKB-KW"/>
</dbReference>